<evidence type="ECO:0000259" key="1">
    <source>
        <dbReference type="Pfam" id="PF23571"/>
    </source>
</evidence>
<accession>A0A8J8NAR8</accession>
<dbReference type="PANTHER" id="PTHR31901:SF9">
    <property type="entry name" value="GH3 DOMAIN-CONTAINING PROTEIN"/>
    <property type="match status" value="1"/>
</dbReference>
<gene>
    <name evidence="3" type="ORF">FGO68_gene17511</name>
</gene>
<evidence type="ECO:0000313" key="3">
    <source>
        <dbReference type="EMBL" id="TNV71472.1"/>
    </source>
</evidence>
<dbReference type="Pfam" id="PF23571">
    <property type="entry name" value="GH3_M"/>
    <property type="match status" value="1"/>
</dbReference>
<dbReference type="InterPro" id="IPR004993">
    <property type="entry name" value="GH3"/>
</dbReference>
<dbReference type="Pfam" id="PF23572">
    <property type="entry name" value="GH3_C"/>
    <property type="match status" value="1"/>
</dbReference>
<dbReference type="InterPro" id="IPR055377">
    <property type="entry name" value="GH3_M"/>
</dbReference>
<name>A0A8J8NAR8_HALGN</name>
<dbReference type="GO" id="GO:0005737">
    <property type="term" value="C:cytoplasm"/>
    <property type="evidence" value="ECO:0007669"/>
    <property type="project" value="TreeGrafter"/>
</dbReference>
<keyword evidence="4" id="KW-1185">Reference proteome</keyword>
<evidence type="ECO:0000259" key="2">
    <source>
        <dbReference type="Pfam" id="PF23572"/>
    </source>
</evidence>
<comment type="caution">
    <text evidence="3">The sequence shown here is derived from an EMBL/GenBank/DDBJ whole genome shotgun (WGS) entry which is preliminary data.</text>
</comment>
<dbReference type="OrthoDB" id="10261911at2759"/>
<dbReference type="EMBL" id="RRYP01029783">
    <property type="protein sequence ID" value="TNV71472.1"/>
    <property type="molecule type" value="Genomic_DNA"/>
</dbReference>
<dbReference type="Pfam" id="PF03321">
    <property type="entry name" value="GH3"/>
    <property type="match status" value="1"/>
</dbReference>
<dbReference type="InterPro" id="IPR055378">
    <property type="entry name" value="GH3_C"/>
</dbReference>
<dbReference type="AlphaFoldDB" id="A0A8J8NAR8"/>
<dbReference type="PANTHER" id="PTHR31901">
    <property type="entry name" value="GH3 DOMAIN-CONTAINING PROTEIN"/>
    <property type="match status" value="1"/>
</dbReference>
<evidence type="ECO:0000313" key="4">
    <source>
        <dbReference type="Proteomes" id="UP000785679"/>
    </source>
</evidence>
<feature type="domain" description="GH3 middle" evidence="1">
    <location>
        <begin position="308"/>
        <end position="376"/>
    </location>
</feature>
<protein>
    <recommendedName>
        <fullName evidence="5">GH3 auxin-responsive promoter</fullName>
    </recommendedName>
</protein>
<organism evidence="3 4">
    <name type="scientific">Halteria grandinella</name>
    <dbReference type="NCBI Taxonomy" id="5974"/>
    <lineage>
        <taxon>Eukaryota</taxon>
        <taxon>Sar</taxon>
        <taxon>Alveolata</taxon>
        <taxon>Ciliophora</taxon>
        <taxon>Intramacronucleata</taxon>
        <taxon>Spirotrichea</taxon>
        <taxon>Stichotrichia</taxon>
        <taxon>Sporadotrichida</taxon>
        <taxon>Halteriidae</taxon>
        <taxon>Halteria</taxon>
    </lineage>
</organism>
<feature type="domain" description="GH3 C-terminal" evidence="2">
    <location>
        <begin position="392"/>
        <end position="505"/>
    </location>
</feature>
<dbReference type="Proteomes" id="UP000785679">
    <property type="component" value="Unassembled WGS sequence"/>
</dbReference>
<dbReference type="GO" id="GO:0016881">
    <property type="term" value="F:acid-amino acid ligase activity"/>
    <property type="evidence" value="ECO:0007669"/>
    <property type="project" value="TreeGrafter"/>
</dbReference>
<reference evidence="3" key="1">
    <citation type="submission" date="2019-06" db="EMBL/GenBank/DDBJ databases">
        <authorList>
            <person name="Zheng W."/>
        </authorList>
    </citation>
    <scope>NUCLEOTIDE SEQUENCE</scope>
    <source>
        <strain evidence="3">QDHG01</strain>
    </source>
</reference>
<sequence>MLCFLQITEQMTLLNETLIWLMKRRLPRIQSFMERPMDAQEQMFWSLIDDAKYTLWGKQYDYQSILSIKQFQERVPISSYEDLYPYIERMMKGEENVLWHSEIQWFSKSSGTTNARSKYIPVSKESLEDCHFMGGKDMMTLLANNKPNTQVFEGKGLSIGGSLSSNALNAKSFAGDVSAVVMKNLPIWAQLIRTPSLDVALMDVWEEKIQKMAEVTAQENVTSILGVPTWTLVLIEKVLEITGKSNILEVWENFEFFIHGAVAFQPYRELFTNKIFPSDAVSYLEIYNASEGFFGIQDDLTKQDELLLMLDYGIFYEFIPMEEIESENPKALTLDEVELGKNYAVVISTNAGLWRYKIGDTVRFTSKYPHRIKISGRTKHFINAFGEEVIIENAEQAITKACEMTGAKITDYTAAPEYMKGGKSGCHEWIIEFSQLPDDEEVFKRVLDETIRENNSDYDAKRYNDMVLRMPKIHAVEQGTFYEWMRIRGKLGGQHKVPRLSNTREYIEEILSVVSGQKFISNSGKNVHV</sequence>
<evidence type="ECO:0008006" key="5">
    <source>
        <dbReference type="Google" id="ProtNLM"/>
    </source>
</evidence>
<proteinExistence type="predicted"/>